<dbReference type="STRING" id="50402.A0A0A0AI72"/>
<dbReference type="InterPro" id="IPR027417">
    <property type="entry name" value="P-loop_NTPase"/>
</dbReference>
<gene>
    <name evidence="9" type="ORF">N301_09089</name>
</gene>
<name>A0A0A0AI72_CHAVO</name>
<dbReference type="EMBL" id="KL871964">
    <property type="protein sequence ID" value="KGL94179.1"/>
    <property type="molecule type" value="Genomic_DNA"/>
</dbReference>
<feature type="compositionally biased region" description="Basic and acidic residues" evidence="7">
    <location>
        <begin position="529"/>
        <end position="539"/>
    </location>
</feature>
<feature type="coiled-coil region" evidence="6">
    <location>
        <begin position="814"/>
        <end position="929"/>
    </location>
</feature>
<feature type="non-terminal residue" evidence="9">
    <location>
        <position position="1"/>
    </location>
</feature>
<dbReference type="GO" id="GO:0005875">
    <property type="term" value="C:microtubule associated complex"/>
    <property type="evidence" value="ECO:0007669"/>
    <property type="project" value="TreeGrafter"/>
</dbReference>
<dbReference type="PRINTS" id="PR00380">
    <property type="entry name" value="KINESINHEAVY"/>
</dbReference>
<dbReference type="GO" id="GO:0007018">
    <property type="term" value="P:microtubule-based movement"/>
    <property type="evidence" value="ECO:0007669"/>
    <property type="project" value="InterPro"/>
</dbReference>
<proteinExistence type="inferred from homology"/>
<comment type="similarity">
    <text evidence="5">Belongs to the TRAFAC class myosin-kinesin ATPase superfamily. Kinesin family.</text>
</comment>
<dbReference type="Proteomes" id="UP000053858">
    <property type="component" value="Unassembled WGS sequence"/>
</dbReference>
<dbReference type="GO" id="GO:0007052">
    <property type="term" value="P:mitotic spindle organization"/>
    <property type="evidence" value="ECO:0007669"/>
    <property type="project" value="TreeGrafter"/>
</dbReference>
<keyword evidence="10" id="KW-1185">Reference proteome</keyword>
<reference evidence="10" key="1">
    <citation type="journal article" date="2014" name="Science">
        <title>Comparative genomics reveals insights into avian genome evolution and adaptation.</title>
        <authorList>
            <consortium name="Avian Genome Consortium"/>
            <person name="Zhang G."/>
            <person name="Li C."/>
            <person name="Li Q."/>
            <person name="Li B."/>
            <person name="Larkin D.M."/>
            <person name="Lee C."/>
            <person name="Storz J.F."/>
            <person name="Antunes A."/>
            <person name="Greenwold M.J."/>
            <person name="Meredith R.W."/>
            <person name="Odeen A."/>
            <person name="Cui J."/>
            <person name="Zhou Q."/>
            <person name="Xu L."/>
            <person name="Pan H."/>
            <person name="Wang Z."/>
            <person name="Jin L."/>
            <person name="Zhang P."/>
            <person name="Hu H."/>
            <person name="Yang W."/>
            <person name="Hu J."/>
            <person name="Xiao J."/>
            <person name="Yang Z."/>
            <person name="Liu Y."/>
            <person name="Xie Q."/>
            <person name="Yu H."/>
            <person name="Lian J."/>
            <person name="Wen P."/>
            <person name="Zhang F."/>
            <person name="Li H."/>
            <person name="Zeng Y."/>
            <person name="Xiong Z."/>
            <person name="Liu S."/>
            <person name="Zhou L."/>
            <person name="Huang Z."/>
            <person name="An N."/>
            <person name="Wang J."/>
            <person name="Zheng Q."/>
            <person name="Xiong Y."/>
            <person name="Wang G."/>
            <person name="Wang B."/>
            <person name="Wang J."/>
            <person name="Fan Y."/>
            <person name="da Fonseca R.R."/>
            <person name="Alfaro-Nunez A."/>
            <person name="Schubert M."/>
            <person name="Orlando L."/>
            <person name="Mourier T."/>
            <person name="Howard J.T."/>
            <person name="Ganapathy G."/>
            <person name="Pfenning A."/>
            <person name="Whitney O."/>
            <person name="Rivas M.V."/>
            <person name="Hara E."/>
            <person name="Smith J."/>
            <person name="Farre M."/>
            <person name="Narayan J."/>
            <person name="Slavov G."/>
            <person name="Romanov M.N."/>
            <person name="Borges R."/>
            <person name="Machado J.P."/>
            <person name="Khan I."/>
            <person name="Springer M.S."/>
            <person name="Gatesy J."/>
            <person name="Hoffmann F.G."/>
            <person name="Opazo J.C."/>
            <person name="Hastad O."/>
            <person name="Sawyer R.H."/>
            <person name="Kim H."/>
            <person name="Kim K.W."/>
            <person name="Kim H.J."/>
            <person name="Cho S."/>
            <person name="Li N."/>
            <person name="Huang Y."/>
            <person name="Bruford M.W."/>
            <person name="Zhan X."/>
            <person name="Dixon A."/>
            <person name="Bertelsen M.F."/>
            <person name="Derryberry E."/>
            <person name="Warren W."/>
            <person name="Wilson R.K."/>
            <person name="Li S."/>
            <person name="Ray D.A."/>
            <person name="Green R.E."/>
            <person name="O'Brien S.J."/>
            <person name="Griffin D."/>
            <person name="Johnson W.E."/>
            <person name="Haussler D."/>
            <person name="Ryder O.A."/>
            <person name="Willerslev E."/>
            <person name="Graves G.R."/>
            <person name="Alstrom P."/>
            <person name="Fjeldsa J."/>
            <person name="Mindell D.P."/>
            <person name="Edwards S.V."/>
            <person name="Braun E.L."/>
            <person name="Rahbek C."/>
            <person name="Burt D.W."/>
            <person name="Houde P."/>
            <person name="Zhang Y."/>
            <person name="Yang H."/>
            <person name="Wang J."/>
            <person name="Jarvis E.D."/>
            <person name="Gilbert M.T."/>
            <person name="Wang J."/>
        </authorList>
    </citation>
    <scope>NUCLEOTIDE SEQUENCE [LARGE SCALE GENOMIC DNA]</scope>
</reference>
<dbReference type="GO" id="GO:0051231">
    <property type="term" value="P:spindle elongation"/>
    <property type="evidence" value="ECO:0007669"/>
    <property type="project" value="TreeGrafter"/>
</dbReference>
<evidence type="ECO:0000256" key="7">
    <source>
        <dbReference type="SAM" id="MobiDB-lite"/>
    </source>
</evidence>
<accession>A0A0A0AI72</accession>
<dbReference type="AlphaFoldDB" id="A0A0A0AI72"/>
<dbReference type="Gene3D" id="3.40.850.10">
    <property type="entry name" value="Kinesin motor domain"/>
    <property type="match status" value="1"/>
</dbReference>
<dbReference type="GO" id="GO:0005524">
    <property type="term" value="F:ATP binding"/>
    <property type="evidence" value="ECO:0007669"/>
    <property type="project" value="UniProtKB-KW"/>
</dbReference>
<protein>
    <submittedName>
        <fullName evidence="9">Kinesin-like KIF7</fullName>
    </submittedName>
</protein>
<dbReference type="InterPro" id="IPR027640">
    <property type="entry name" value="Kinesin-like_fam"/>
</dbReference>
<evidence type="ECO:0000256" key="4">
    <source>
        <dbReference type="ARBA" id="ARBA00023212"/>
    </source>
</evidence>
<evidence type="ECO:0000259" key="8">
    <source>
        <dbReference type="PROSITE" id="PS50067"/>
    </source>
</evidence>
<feature type="domain" description="Kinesin motor" evidence="8">
    <location>
        <begin position="1"/>
        <end position="243"/>
    </location>
</feature>
<dbReference type="InterPro" id="IPR019821">
    <property type="entry name" value="Kinesin_motor_CS"/>
</dbReference>
<dbReference type="PROSITE" id="PS00411">
    <property type="entry name" value="KINESIN_MOTOR_1"/>
    <property type="match status" value="1"/>
</dbReference>
<dbReference type="InterPro" id="IPR036961">
    <property type="entry name" value="Kinesin_motor_dom_sf"/>
</dbReference>
<dbReference type="SMART" id="SM00129">
    <property type="entry name" value="KISc"/>
    <property type="match status" value="1"/>
</dbReference>
<organism evidence="9 10">
    <name type="scientific">Charadrius vociferus</name>
    <name type="common">Killdeer</name>
    <name type="synonym">Aegialitis vocifera</name>
    <dbReference type="NCBI Taxonomy" id="50402"/>
    <lineage>
        <taxon>Eukaryota</taxon>
        <taxon>Metazoa</taxon>
        <taxon>Chordata</taxon>
        <taxon>Craniata</taxon>
        <taxon>Vertebrata</taxon>
        <taxon>Euteleostomi</taxon>
        <taxon>Archelosauria</taxon>
        <taxon>Archosauria</taxon>
        <taxon>Dinosauria</taxon>
        <taxon>Saurischia</taxon>
        <taxon>Theropoda</taxon>
        <taxon>Coelurosauria</taxon>
        <taxon>Aves</taxon>
        <taxon>Neognathae</taxon>
        <taxon>Neoaves</taxon>
        <taxon>Charadriiformes</taxon>
        <taxon>Charadriidae</taxon>
        <taxon>Charadrius</taxon>
    </lineage>
</organism>
<dbReference type="PANTHER" id="PTHR47969:SF8">
    <property type="entry name" value="KINESIN FAMILY MEMBER 7"/>
    <property type="match status" value="1"/>
</dbReference>
<dbReference type="PANTHER" id="PTHR47969">
    <property type="entry name" value="CHROMOSOME-ASSOCIATED KINESIN KIF4A-RELATED"/>
    <property type="match status" value="1"/>
</dbReference>
<keyword evidence="4" id="KW-0206">Cytoskeleton</keyword>
<evidence type="ECO:0000256" key="2">
    <source>
        <dbReference type="ARBA" id="ARBA00022741"/>
    </source>
</evidence>
<dbReference type="InterPro" id="IPR001752">
    <property type="entry name" value="Kinesin_motor_dom"/>
</dbReference>
<dbReference type="FunFam" id="3.40.850.10:FF:000236">
    <property type="entry name" value="Kinesin-like protein"/>
    <property type="match status" value="1"/>
</dbReference>
<sequence length="1110" mass="127695">ASINEDEQGIIPRAMAETFRLIDENDLIDYTVRVSYLEVYKEEFRDLLQVDTASKDIQIREDDKGNVVLCGVKESEVEGLDEVLSLLEMGNTAKHTGATHVNRQSSRSHTIFTVTMEQRRGAGRLPLPHHPPSAGQVLVSKFHFVDLAGSERIVKTGNTAERLKESIQINSGLLALGNVISALGDPRRKSSHIPYRDSKITRILKDSLGGNAQTVMIACVSPSSSDFDESLNTLNYASRAQNIQNKAVVNCRKETEHVEELHLQIKNLQKALEQRHRSETRIINRSATAKRCAPDPTARLLAECAHYRTCTDAAYRLLMELQEDSNLTVEQILRVKEWLCAVESERSELTSAGLDSGIESTSAEDQSPEAQGSNLAKAQVNTEKGCESIKDEQVAKLQRQVERLEEENRDFLAALEDAMEQYKLQSDKLQEQQDKISELHVRLEMAMPNLCVPELLENLHLVTASQRPHTAPLDAAPSHGLSGLPSRLLPAEQSGRAFCRKEEDLAGWHLNHAQCPTSNPEIKATVLRRELSQHSEKPAELSSGEEEEWEQKRSLSQHRNGIQSWSKKEICKLSEESNGGNAPSIQEEQLELLKGKDSEWRLVQAQQKIRELAINIRMKEELITELIKTGKDAQALNRQYCQKISELEQEAEQVRAELSDSQKQLQELEGKELWDPGEKRKLQEYRTRVAAAQSKARVLCKKKQATERLVSLSAQSEKRVQELERNIQLMRRQQSQLQRRLREESEQKRRLETEVNKRQHQVKELELKHEQHQKILRIKTEEIAAFQRKRRSGSNGSVISLEQQQKIEEQKKWLDMEMDKVLEQRRALDELEDELRKREAIVAKKEALLQEKNGLESKRLRSSQALTDDIVRVSSRLEHLEKELTEKNGQLRHGSAQDQQQIRQEINSLRQEKDQLLKQRLELDNKLRQGTLLSPEEERILFQLDEAIEALDAAIEYKNESITCRQRVLRASASLLSQCEMNLMAKLSYLSSSETRALLCKYFDKVVTLREDQHRQHIAFSELEMQLEEQQQLVYWLEAAVERQRLEMDRQLTLQQKEHEQNMQLLLQQSREHMDEGLASSKLQYEARIQVLEKELSRYRWANQELNQRL</sequence>
<comment type="subcellular location">
    <subcellularLocation>
        <location evidence="1">Cytoplasm</location>
        <location evidence="1">Cytoskeleton</location>
    </subcellularLocation>
</comment>
<evidence type="ECO:0000256" key="5">
    <source>
        <dbReference type="PROSITE-ProRule" id="PRU00283"/>
    </source>
</evidence>
<keyword evidence="2" id="KW-0547">Nucleotide-binding</keyword>
<feature type="region of interest" description="Disordered" evidence="7">
    <location>
        <begin position="529"/>
        <end position="549"/>
    </location>
</feature>
<feature type="non-terminal residue" evidence="9">
    <location>
        <position position="1110"/>
    </location>
</feature>
<dbReference type="PROSITE" id="PS50067">
    <property type="entry name" value="KINESIN_MOTOR_2"/>
    <property type="match status" value="1"/>
</dbReference>
<feature type="coiled-coil region" evidence="6">
    <location>
        <begin position="706"/>
        <end position="782"/>
    </location>
</feature>
<feature type="coiled-coil region" evidence="6">
    <location>
        <begin position="1056"/>
        <end position="1109"/>
    </location>
</feature>
<evidence type="ECO:0000313" key="10">
    <source>
        <dbReference type="Proteomes" id="UP000053858"/>
    </source>
</evidence>
<feature type="compositionally biased region" description="Polar residues" evidence="7">
    <location>
        <begin position="358"/>
        <end position="373"/>
    </location>
</feature>
<keyword evidence="6" id="KW-0175">Coiled coil</keyword>
<dbReference type="SUPFAM" id="SSF52540">
    <property type="entry name" value="P-loop containing nucleoside triphosphate hydrolases"/>
    <property type="match status" value="1"/>
</dbReference>
<feature type="coiled-coil region" evidence="6">
    <location>
        <begin position="602"/>
        <end position="671"/>
    </location>
</feature>
<evidence type="ECO:0000256" key="6">
    <source>
        <dbReference type="SAM" id="Coils"/>
    </source>
</evidence>
<feature type="coiled-coil region" evidence="6">
    <location>
        <begin position="387"/>
        <end position="439"/>
    </location>
</feature>
<feature type="coiled-coil region" evidence="6">
    <location>
        <begin position="251"/>
        <end position="278"/>
    </location>
</feature>
<keyword evidence="3" id="KW-0067">ATP-binding</keyword>
<dbReference type="Pfam" id="PF25764">
    <property type="entry name" value="KIF21A_4th"/>
    <property type="match status" value="1"/>
</dbReference>
<comment type="caution">
    <text evidence="5">Lacks conserved residue(s) required for the propagation of feature annotation.</text>
</comment>
<evidence type="ECO:0000313" key="9">
    <source>
        <dbReference type="EMBL" id="KGL94179.1"/>
    </source>
</evidence>
<feature type="region of interest" description="Disordered" evidence="7">
    <location>
        <begin position="351"/>
        <end position="373"/>
    </location>
</feature>
<dbReference type="GO" id="GO:0008017">
    <property type="term" value="F:microtubule binding"/>
    <property type="evidence" value="ECO:0007669"/>
    <property type="project" value="InterPro"/>
</dbReference>
<evidence type="ECO:0000256" key="3">
    <source>
        <dbReference type="ARBA" id="ARBA00022840"/>
    </source>
</evidence>
<dbReference type="Pfam" id="PF00225">
    <property type="entry name" value="Kinesin"/>
    <property type="match status" value="1"/>
</dbReference>
<keyword evidence="4" id="KW-0963">Cytoplasm</keyword>
<evidence type="ECO:0000256" key="1">
    <source>
        <dbReference type="ARBA" id="ARBA00004245"/>
    </source>
</evidence>
<dbReference type="GO" id="GO:0003777">
    <property type="term" value="F:microtubule motor activity"/>
    <property type="evidence" value="ECO:0007669"/>
    <property type="project" value="InterPro"/>
</dbReference>